<name>A0A835D0A1_TETSI</name>
<evidence type="ECO:0000313" key="1">
    <source>
        <dbReference type="EMBL" id="KAF8378822.1"/>
    </source>
</evidence>
<protein>
    <submittedName>
        <fullName evidence="1">Uncharacterized protein</fullName>
    </submittedName>
</protein>
<dbReference type="AlphaFoldDB" id="A0A835D0A1"/>
<dbReference type="Proteomes" id="UP000655225">
    <property type="component" value="Unassembled WGS sequence"/>
</dbReference>
<dbReference type="EMBL" id="JABCRI010000023">
    <property type="protein sequence ID" value="KAF8378822.1"/>
    <property type="molecule type" value="Genomic_DNA"/>
</dbReference>
<accession>A0A835D0A1</accession>
<reference evidence="1 2" key="1">
    <citation type="submission" date="2020-04" db="EMBL/GenBank/DDBJ databases">
        <title>Plant Genome Project.</title>
        <authorList>
            <person name="Zhang R.-G."/>
        </authorList>
    </citation>
    <scope>NUCLEOTIDE SEQUENCE [LARGE SCALE GENOMIC DNA]</scope>
    <source>
        <strain evidence="1">YNK0</strain>
        <tissue evidence="1">Leaf</tissue>
    </source>
</reference>
<evidence type="ECO:0000313" key="2">
    <source>
        <dbReference type="Proteomes" id="UP000655225"/>
    </source>
</evidence>
<proteinExistence type="predicted"/>
<sequence length="91" mass="10065">MRGEDTEEGSMLETFHPTGACSLKLITYFVIQERIGEVRGEPRLGLGLSASAMDSEDNVDWCNGTDNGCPPNRRSLFYWEVTSEILHGGNV</sequence>
<keyword evidence="2" id="KW-1185">Reference proteome</keyword>
<comment type="caution">
    <text evidence="1">The sequence shown here is derived from an EMBL/GenBank/DDBJ whole genome shotgun (WGS) entry which is preliminary data.</text>
</comment>
<organism evidence="1 2">
    <name type="scientific">Tetracentron sinense</name>
    <name type="common">Spur-leaf</name>
    <dbReference type="NCBI Taxonomy" id="13715"/>
    <lineage>
        <taxon>Eukaryota</taxon>
        <taxon>Viridiplantae</taxon>
        <taxon>Streptophyta</taxon>
        <taxon>Embryophyta</taxon>
        <taxon>Tracheophyta</taxon>
        <taxon>Spermatophyta</taxon>
        <taxon>Magnoliopsida</taxon>
        <taxon>Trochodendrales</taxon>
        <taxon>Trochodendraceae</taxon>
        <taxon>Tetracentron</taxon>
    </lineage>
</organism>
<gene>
    <name evidence="1" type="ORF">HHK36_030171</name>
</gene>